<protein>
    <submittedName>
        <fullName evidence="1">Uncharacterized protein</fullName>
    </submittedName>
</protein>
<comment type="caution">
    <text evidence="1">The sequence shown here is derived from an EMBL/GenBank/DDBJ whole genome shotgun (WGS) entry which is preliminary data.</text>
</comment>
<name>A0A7Z0X1G3_9BACI</name>
<evidence type="ECO:0000313" key="2">
    <source>
        <dbReference type="Proteomes" id="UP000185604"/>
    </source>
</evidence>
<evidence type="ECO:0000313" key="1">
    <source>
        <dbReference type="EMBL" id="OLF98656.1"/>
    </source>
</evidence>
<dbReference type="EMBL" id="LKPO01000001">
    <property type="protein sequence ID" value="OLF98656.1"/>
    <property type="molecule type" value="Genomic_DNA"/>
</dbReference>
<dbReference type="AlphaFoldDB" id="A0A7Z0X1G3"/>
<organism evidence="1 2">
    <name type="scientific">Bacillus paralicheniformis</name>
    <dbReference type="NCBI Taxonomy" id="1648923"/>
    <lineage>
        <taxon>Bacteria</taxon>
        <taxon>Bacillati</taxon>
        <taxon>Bacillota</taxon>
        <taxon>Bacilli</taxon>
        <taxon>Bacillales</taxon>
        <taxon>Bacillaceae</taxon>
        <taxon>Bacillus</taxon>
    </lineage>
</organism>
<sequence length="120" mass="14141">MSLYIKRLKADFQPFVVDQYVPKTVSRRDKKRHHHDASAFLKSDILFSKVKTFHIPAPLRLPAVGGFLFIDRLKQLYHKMASEKSDYKTKQNMLLFKQTYSKINKQKRSDTYGGIFMVKN</sequence>
<dbReference type="Proteomes" id="UP000185604">
    <property type="component" value="Unassembled WGS sequence"/>
</dbReference>
<reference evidence="1 2" key="1">
    <citation type="journal article" date="2016" name="Front. Microbiol.">
        <title>High-Level Heat Resistance of Spores of Bacillus amyloliquefaciens and Bacillus licheniformis Results from the Presence of a spoVA Operon in a Tn1546 Transposon.</title>
        <authorList>
            <person name="Berendsen E.M."/>
            <person name="Koning R.A."/>
            <person name="Boekhorst J."/>
            <person name="de Jong A."/>
            <person name="Kuipers O.P."/>
            <person name="Wells-Bennik M.H."/>
        </authorList>
    </citation>
    <scope>NUCLEOTIDE SEQUENCE [LARGE SCALE GENOMIC DNA]</scope>
    <source>
        <strain evidence="1 2">B4121</strain>
    </source>
</reference>
<dbReference type="RefSeq" id="WP_023856292.1">
    <property type="nucleotide sequence ID" value="NZ_JAIKUX010000001.1"/>
</dbReference>
<accession>A0A7Z0X1G3</accession>
<gene>
    <name evidence="1" type="ORF">B4121_0183</name>
</gene>
<proteinExistence type="predicted"/>